<protein>
    <submittedName>
        <fullName evidence="1">Uncharacterized protein</fullName>
    </submittedName>
</protein>
<name>A0A7X2M044_9BACI</name>
<dbReference type="EMBL" id="WKKI01000042">
    <property type="protein sequence ID" value="MRX73688.1"/>
    <property type="molecule type" value="Genomic_DNA"/>
</dbReference>
<gene>
    <name evidence="1" type="ORF">GJU40_16225</name>
</gene>
<proteinExistence type="predicted"/>
<dbReference type="AlphaFoldDB" id="A0A7X2M044"/>
<comment type="caution">
    <text evidence="1">The sequence shown here is derived from an EMBL/GenBank/DDBJ whole genome shotgun (WGS) entry which is preliminary data.</text>
</comment>
<organism evidence="1 2">
    <name type="scientific">Metabacillus lacus</name>
    <dbReference type="NCBI Taxonomy" id="1983721"/>
    <lineage>
        <taxon>Bacteria</taxon>
        <taxon>Bacillati</taxon>
        <taxon>Bacillota</taxon>
        <taxon>Bacilli</taxon>
        <taxon>Bacillales</taxon>
        <taxon>Bacillaceae</taxon>
        <taxon>Metabacillus</taxon>
    </lineage>
</organism>
<reference evidence="1 2" key="1">
    <citation type="submission" date="2019-11" db="EMBL/GenBank/DDBJ databases">
        <title>Bacillus lacus genome.</title>
        <authorList>
            <person name="Allen C.J."/>
            <person name="Newman J.D."/>
        </authorList>
    </citation>
    <scope>NUCLEOTIDE SEQUENCE [LARGE SCALE GENOMIC DNA]</scope>
    <source>
        <strain evidence="1 2">KCTC 33946</strain>
    </source>
</reference>
<keyword evidence="2" id="KW-1185">Reference proteome</keyword>
<evidence type="ECO:0000313" key="1">
    <source>
        <dbReference type="EMBL" id="MRX73688.1"/>
    </source>
</evidence>
<sequence>MGLNEGEIIINNKEINVKLNSKGFLSCFSSEVTSHVNGHIERYHFINSQIINGLSLWVKITFNKGCLISIELKNAELQ</sequence>
<accession>A0A7X2M044</accession>
<dbReference type="RefSeq" id="WP_154309152.1">
    <property type="nucleotide sequence ID" value="NZ_WKKI01000042.1"/>
</dbReference>
<evidence type="ECO:0000313" key="2">
    <source>
        <dbReference type="Proteomes" id="UP000448867"/>
    </source>
</evidence>
<dbReference type="Proteomes" id="UP000448867">
    <property type="component" value="Unassembled WGS sequence"/>
</dbReference>